<proteinExistence type="inferred from homology"/>
<dbReference type="InterPro" id="IPR036034">
    <property type="entry name" value="PDZ_sf"/>
</dbReference>
<keyword evidence="12" id="KW-0346">Stress response</keyword>
<dbReference type="NCBIfam" id="TIGR02037">
    <property type="entry name" value="degP_htrA_DO"/>
    <property type="match status" value="1"/>
</dbReference>
<protein>
    <recommendedName>
        <fullName evidence="5">Probable periplasmic serine endoprotease DegP-like</fullName>
        <ecNumber evidence="4">3.4.21.107</ecNumber>
    </recommendedName>
    <alternativeName>
        <fullName evidence="13">Protease Do</fullName>
    </alternativeName>
</protein>
<sequence>MTTQVLSHNQRSFAAPLRAMWLTLLAVLLMLAQALAAQARIPESFADLADKVSPAVVNITTSTMVAARGGPNPIVPEGSPFEDFFREFRDRQGDGDRPRRTSALGSGFVISEDGYIVTNNHVIESADEILIEFFPGDGQPPTELPAEVVGTDPNTDIALLKVTTDQPLKYVSFGNSDTMRVGDWVMAMGNPLGQGFSVSAGIVSARNRALRGSYDDYIQTDAAINRGNSGGPLFNMEGEVIGVNTAILSPNGGSIGIGFSMASNVVTRVVDQLQQYGETRRGWLGVRIQDVTPDMVDAIEGLDTARGAMVTDVPDGPAKDAGILQGDVILSFDGTDVEDTRRLVRKVGSTEIGKTVRVVVLRDGQTETLRVTLGRREEAEGAMPAAQPADPEEPARVEMLGLTLAPVTDALRDELDLGAQVSGLVVMDVDESTEAYEKGLRAGDVITEAGQEKLESVSDLQDRVDAAKDAGRRSLLLLVRRAGDPRFVALSLDD</sequence>
<gene>
    <name evidence="17" type="ORF">SAMN05444142_101755</name>
</gene>
<keyword evidence="10" id="KW-0378">Hydrolase</keyword>
<evidence type="ECO:0000256" key="2">
    <source>
        <dbReference type="ARBA" id="ARBA00004418"/>
    </source>
</evidence>
<evidence type="ECO:0000256" key="8">
    <source>
        <dbReference type="ARBA" id="ARBA00022737"/>
    </source>
</evidence>
<keyword evidence="11" id="KW-0720">Serine protease</keyword>
<comment type="catalytic activity">
    <reaction evidence="1">
        <text>Acts on substrates that are at least partially unfolded. The cleavage site P1 residue is normally between a pair of hydrophobic residues, such as Val-|-Val.</text>
        <dbReference type="EC" id="3.4.21.107"/>
    </reaction>
</comment>
<dbReference type="SUPFAM" id="SSF50156">
    <property type="entry name" value="PDZ domain-like"/>
    <property type="match status" value="2"/>
</dbReference>
<evidence type="ECO:0000313" key="18">
    <source>
        <dbReference type="Proteomes" id="UP000324252"/>
    </source>
</evidence>
<feature type="active site" description="Charge relay system" evidence="14">
    <location>
        <position position="156"/>
    </location>
</feature>
<evidence type="ECO:0000256" key="15">
    <source>
        <dbReference type="PIRSR" id="PIRSR611782-2"/>
    </source>
</evidence>
<dbReference type="EMBL" id="FQZZ01000001">
    <property type="protein sequence ID" value="SHJ59784.1"/>
    <property type="molecule type" value="Genomic_DNA"/>
</dbReference>
<accession>A0A1H0B7S7</accession>
<keyword evidence="18" id="KW-1185">Reference proteome</keyword>
<dbReference type="InterPro" id="IPR011782">
    <property type="entry name" value="Pept_S1C_Do"/>
</dbReference>
<dbReference type="GO" id="GO:0004252">
    <property type="term" value="F:serine-type endopeptidase activity"/>
    <property type="evidence" value="ECO:0007669"/>
    <property type="project" value="InterPro"/>
</dbReference>
<dbReference type="Gene3D" id="2.30.42.10">
    <property type="match status" value="2"/>
</dbReference>
<evidence type="ECO:0000259" key="16">
    <source>
        <dbReference type="PROSITE" id="PS50106"/>
    </source>
</evidence>
<keyword evidence="6 17" id="KW-0645">Protease</keyword>
<evidence type="ECO:0000256" key="11">
    <source>
        <dbReference type="ARBA" id="ARBA00022825"/>
    </source>
</evidence>
<dbReference type="SMART" id="SM00228">
    <property type="entry name" value="PDZ"/>
    <property type="match status" value="2"/>
</dbReference>
<dbReference type="Proteomes" id="UP000324252">
    <property type="component" value="Unassembled WGS sequence"/>
</dbReference>
<dbReference type="EC" id="3.4.21.107" evidence="4"/>
<evidence type="ECO:0000256" key="1">
    <source>
        <dbReference type="ARBA" id="ARBA00001772"/>
    </source>
</evidence>
<feature type="binding site" evidence="15">
    <location>
        <begin position="227"/>
        <end position="229"/>
    </location>
    <ligand>
        <name>substrate</name>
    </ligand>
</feature>
<comment type="subcellular location">
    <subcellularLocation>
        <location evidence="2">Periplasm</location>
    </subcellularLocation>
</comment>
<evidence type="ECO:0000256" key="6">
    <source>
        <dbReference type="ARBA" id="ARBA00022670"/>
    </source>
</evidence>
<dbReference type="CDD" id="cd10839">
    <property type="entry name" value="cpPDZ1_DegP-like"/>
    <property type="match status" value="1"/>
</dbReference>
<organism evidence="17 18">
    <name type="scientific">Lutimaribacter pacificus</name>
    <dbReference type="NCBI Taxonomy" id="391948"/>
    <lineage>
        <taxon>Bacteria</taxon>
        <taxon>Pseudomonadati</taxon>
        <taxon>Pseudomonadota</taxon>
        <taxon>Alphaproteobacteria</taxon>
        <taxon>Rhodobacterales</taxon>
        <taxon>Roseobacteraceae</taxon>
        <taxon>Lutimaribacter</taxon>
    </lineage>
</organism>
<dbReference type="AlphaFoldDB" id="A0A1H0B7S7"/>
<evidence type="ECO:0000256" key="4">
    <source>
        <dbReference type="ARBA" id="ARBA00013035"/>
    </source>
</evidence>
<name>A0A1H0B7S7_9RHOB</name>
<keyword evidence="7" id="KW-0732">Signal</keyword>
<dbReference type="GO" id="GO:0006508">
    <property type="term" value="P:proteolysis"/>
    <property type="evidence" value="ECO:0007669"/>
    <property type="project" value="UniProtKB-KW"/>
</dbReference>
<feature type="binding site" evidence="15">
    <location>
        <position position="121"/>
    </location>
    <ligand>
        <name>substrate</name>
    </ligand>
</feature>
<feature type="domain" description="PDZ" evidence="16">
    <location>
        <begin position="273"/>
        <end position="339"/>
    </location>
</feature>
<reference evidence="17 18" key="1">
    <citation type="submission" date="2016-11" db="EMBL/GenBank/DDBJ databases">
        <authorList>
            <person name="Varghese N."/>
            <person name="Submissions S."/>
        </authorList>
    </citation>
    <scope>NUCLEOTIDE SEQUENCE [LARGE SCALE GENOMIC DNA]</scope>
    <source>
        <strain evidence="17 18">DSM 29620</strain>
    </source>
</reference>
<comment type="similarity">
    <text evidence="3">Belongs to the peptidase S1C family.</text>
</comment>
<evidence type="ECO:0000256" key="13">
    <source>
        <dbReference type="ARBA" id="ARBA00032850"/>
    </source>
</evidence>
<keyword evidence="8" id="KW-0677">Repeat</keyword>
<feature type="active site" description="Charge relay system" evidence="14">
    <location>
        <position position="229"/>
    </location>
</feature>
<evidence type="ECO:0000256" key="9">
    <source>
        <dbReference type="ARBA" id="ARBA00022764"/>
    </source>
</evidence>
<dbReference type="Gene3D" id="2.40.10.120">
    <property type="match status" value="1"/>
</dbReference>
<dbReference type="InterPro" id="IPR009003">
    <property type="entry name" value="Peptidase_S1_PA"/>
</dbReference>
<keyword evidence="9" id="KW-0574">Periplasm</keyword>
<dbReference type="PROSITE" id="PS50106">
    <property type="entry name" value="PDZ"/>
    <property type="match status" value="2"/>
</dbReference>
<dbReference type="PANTHER" id="PTHR22939:SF130">
    <property type="entry name" value="PERIPLASMIC SERINE ENDOPROTEASE DEGP-LIKE-RELATED"/>
    <property type="match status" value="1"/>
</dbReference>
<dbReference type="PRINTS" id="PR00834">
    <property type="entry name" value="PROTEASES2C"/>
</dbReference>
<evidence type="ECO:0000256" key="14">
    <source>
        <dbReference type="PIRSR" id="PIRSR611782-1"/>
    </source>
</evidence>
<feature type="domain" description="PDZ" evidence="16">
    <location>
        <begin position="370"/>
        <end position="482"/>
    </location>
</feature>
<dbReference type="GO" id="GO:0042597">
    <property type="term" value="C:periplasmic space"/>
    <property type="evidence" value="ECO:0007669"/>
    <property type="project" value="UniProtKB-SubCell"/>
</dbReference>
<evidence type="ECO:0000256" key="3">
    <source>
        <dbReference type="ARBA" id="ARBA00010541"/>
    </source>
</evidence>
<dbReference type="InterPro" id="IPR001940">
    <property type="entry name" value="Peptidase_S1C"/>
</dbReference>
<dbReference type="InterPro" id="IPR001478">
    <property type="entry name" value="PDZ"/>
</dbReference>
<evidence type="ECO:0000256" key="7">
    <source>
        <dbReference type="ARBA" id="ARBA00022729"/>
    </source>
</evidence>
<feature type="active site" description="Charge relay system" evidence="14">
    <location>
        <position position="121"/>
    </location>
</feature>
<dbReference type="Pfam" id="PF13365">
    <property type="entry name" value="Trypsin_2"/>
    <property type="match status" value="1"/>
</dbReference>
<evidence type="ECO:0000256" key="10">
    <source>
        <dbReference type="ARBA" id="ARBA00022801"/>
    </source>
</evidence>
<dbReference type="PANTHER" id="PTHR22939">
    <property type="entry name" value="SERINE PROTEASE FAMILY S1C HTRA-RELATED"/>
    <property type="match status" value="1"/>
</dbReference>
<dbReference type="Pfam" id="PF13180">
    <property type="entry name" value="PDZ_2"/>
    <property type="match status" value="2"/>
</dbReference>
<evidence type="ECO:0000256" key="5">
    <source>
        <dbReference type="ARBA" id="ARBA00013958"/>
    </source>
</evidence>
<feature type="binding site" evidence="15">
    <location>
        <position position="156"/>
    </location>
    <ligand>
        <name>substrate</name>
    </ligand>
</feature>
<dbReference type="SUPFAM" id="SSF50494">
    <property type="entry name" value="Trypsin-like serine proteases"/>
    <property type="match status" value="1"/>
</dbReference>
<evidence type="ECO:0000256" key="12">
    <source>
        <dbReference type="ARBA" id="ARBA00023016"/>
    </source>
</evidence>
<evidence type="ECO:0000313" key="17">
    <source>
        <dbReference type="EMBL" id="SHJ59784.1"/>
    </source>
</evidence>